<keyword evidence="8" id="KW-0406">Ion transport</keyword>
<keyword evidence="19" id="KW-1185">Reference proteome</keyword>
<evidence type="ECO:0000256" key="3">
    <source>
        <dbReference type="ARBA" id="ARBA00022448"/>
    </source>
</evidence>
<dbReference type="Proteomes" id="UP001195660">
    <property type="component" value="Unassembled WGS sequence"/>
</dbReference>
<gene>
    <name evidence="18" type="ORF">GM173_06810</name>
</gene>
<comment type="caution">
    <text evidence="18">The sequence shown here is derived from an EMBL/GenBank/DDBJ whole genome shotgun (WGS) entry which is preliminary data.</text>
</comment>
<keyword evidence="12 13" id="KW-0998">Cell outer membrane</keyword>
<dbReference type="SUPFAM" id="SSF56935">
    <property type="entry name" value="Porins"/>
    <property type="match status" value="1"/>
</dbReference>
<comment type="subcellular location">
    <subcellularLocation>
        <location evidence="1 13">Cell outer membrane</location>
        <topology evidence="1 13">Multi-pass membrane protein</topology>
    </subcellularLocation>
</comment>
<evidence type="ECO:0000313" key="18">
    <source>
        <dbReference type="EMBL" id="MBM5571290.1"/>
    </source>
</evidence>
<dbReference type="PANTHER" id="PTHR32552">
    <property type="entry name" value="FERRICHROME IRON RECEPTOR-RELATED"/>
    <property type="match status" value="1"/>
</dbReference>
<evidence type="ECO:0000256" key="9">
    <source>
        <dbReference type="ARBA" id="ARBA00023077"/>
    </source>
</evidence>
<dbReference type="Pfam" id="PF00593">
    <property type="entry name" value="TonB_dep_Rec_b-barrel"/>
    <property type="match status" value="1"/>
</dbReference>
<feature type="domain" description="TonB-dependent receptor plug" evidence="17">
    <location>
        <begin position="48"/>
        <end position="154"/>
    </location>
</feature>
<dbReference type="InterPro" id="IPR036942">
    <property type="entry name" value="Beta-barrel_TonB_sf"/>
</dbReference>
<evidence type="ECO:0000259" key="16">
    <source>
        <dbReference type="Pfam" id="PF00593"/>
    </source>
</evidence>
<dbReference type="InterPro" id="IPR012910">
    <property type="entry name" value="Plug_dom"/>
</dbReference>
<evidence type="ECO:0000256" key="8">
    <source>
        <dbReference type="ARBA" id="ARBA00023065"/>
    </source>
</evidence>
<organism evidence="18 19">
    <name type="scientific">Deefgea chitinilytica</name>
    <dbReference type="NCBI Taxonomy" id="570276"/>
    <lineage>
        <taxon>Bacteria</taxon>
        <taxon>Pseudomonadati</taxon>
        <taxon>Pseudomonadota</taxon>
        <taxon>Betaproteobacteria</taxon>
        <taxon>Neisseriales</taxon>
        <taxon>Chitinibacteraceae</taxon>
        <taxon>Deefgea</taxon>
    </lineage>
</organism>
<evidence type="ECO:0000256" key="12">
    <source>
        <dbReference type="ARBA" id="ARBA00023237"/>
    </source>
</evidence>
<feature type="signal peptide" evidence="15">
    <location>
        <begin position="1"/>
        <end position="28"/>
    </location>
</feature>
<evidence type="ECO:0000256" key="7">
    <source>
        <dbReference type="ARBA" id="ARBA00023004"/>
    </source>
</evidence>
<evidence type="ECO:0000256" key="4">
    <source>
        <dbReference type="ARBA" id="ARBA00022452"/>
    </source>
</evidence>
<dbReference type="Gene3D" id="2.170.130.10">
    <property type="entry name" value="TonB-dependent receptor, plug domain"/>
    <property type="match status" value="1"/>
</dbReference>
<name>A0ABS2CAX2_9NEIS</name>
<keyword evidence="10 13" id="KW-0472">Membrane</keyword>
<feature type="chain" id="PRO_5045402042" evidence="15">
    <location>
        <begin position="29"/>
        <end position="706"/>
    </location>
</feature>
<dbReference type="EMBL" id="WOFE01000002">
    <property type="protein sequence ID" value="MBM5571290.1"/>
    <property type="molecule type" value="Genomic_DNA"/>
</dbReference>
<keyword evidence="4 13" id="KW-1134">Transmembrane beta strand</keyword>
<dbReference type="CDD" id="cd01347">
    <property type="entry name" value="ligand_gated_channel"/>
    <property type="match status" value="1"/>
</dbReference>
<evidence type="ECO:0000256" key="5">
    <source>
        <dbReference type="ARBA" id="ARBA00022496"/>
    </source>
</evidence>
<proteinExistence type="inferred from homology"/>
<dbReference type="PANTHER" id="PTHR32552:SF81">
    <property type="entry name" value="TONB-DEPENDENT OUTER MEMBRANE RECEPTOR"/>
    <property type="match status" value="1"/>
</dbReference>
<keyword evidence="6 13" id="KW-0812">Transmembrane</keyword>
<evidence type="ECO:0000256" key="14">
    <source>
        <dbReference type="RuleBase" id="RU003357"/>
    </source>
</evidence>
<evidence type="ECO:0000313" key="19">
    <source>
        <dbReference type="Proteomes" id="UP001195660"/>
    </source>
</evidence>
<keyword evidence="3 13" id="KW-0813">Transport</keyword>
<comment type="similarity">
    <text evidence="2 13 14">Belongs to the TonB-dependent receptor family.</text>
</comment>
<evidence type="ECO:0000256" key="15">
    <source>
        <dbReference type="SAM" id="SignalP"/>
    </source>
</evidence>
<evidence type="ECO:0000256" key="2">
    <source>
        <dbReference type="ARBA" id="ARBA00009810"/>
    </source>
</evidence>
<keyword evidence="11 18" id="KW-0675">Receptor</keyword>
<evidence type="ECO:0000256" key="11">
    <source>
        <dbReference type="ARBA" id="ARBA00023170"/>
    </source>
</evidence>
<evidence type="ECO:0000259" key="17">
    <source>
        <dbReference type="Pfam" id="PF07715"/>
    </source>
</evidence>
<dbReference type="Gene3D" id="2.40.170.20">
    <property type="entry name" value="TonB-dependent receptor, beta-barrel domain"/>
    <property type="match status" value="1"/>
</dbReference>
<dbReference type="InterPro" id="IPR000531">
    <property type="entry name" value="Beta-barrel_TonB"/>
</dbReference>
<evidence type="ECO:0000256" key="1">
    <source>
        <dbReference type="ARBA" id="ARBA00004571"/>
    </source>
</evidence>
<reference evidence="18 19" key="1">
    <citation type="submission" date="2019-11" db="EMBL/GenBank/DDBJ databases">
        <title>Novel Deefgea species.</title>
        <authorList>
            <person name="Han J.-H."/>
        </authorList>
    </citation>
    <scope>NUCLEOTIDE SEQUENCE [LARGE SCALE GENOMIC DNA]</scope>
    <source>
        <strain evidence="18 19">LMG 24817</strain>
    </source>
</reference>
<keyword evidence="7" id="KW-0408">Iron</keyword>
<dbReference type="InterPro" id="IPR037066">
    <property type="entry name" value="Plug_dom_sf"/>
</dbReference>
<keyword evidence="9 14" id="KW-0798">TonB box</keyword>
<evidence type="ECO:0000256" key="6">
    <source>
        <dbReference type="ARBA" id="ARBA00022692"/>
    </source>
</evidence>
<dbReference type="RefSeq" id="WP_203570612.1">
    <property type="nucleotide sequence ID" value="NZ_WOFE01000002.1"/>
</dbReference>
<dbReference type="Pfam" id="PF07715">
    <property type="entry name" value="Plug"/>
    <property type="match status" value="1"/>
</dbReference>
<protein>
    <submittedName>
        <fullName evidence="18">TonB-dependent receptor</fullName>
    </submittedName>
</protein>
<dbReference type="InterPro" id="IPR039426">
    <property type="entry name" value="TonB-dep_rcpt-like"/>
</dbReference>
<keyword evidence="5" id="KW-0410">Iron transport</keyword>
<accession>A0ABS2CAX2</accession>
<evidence type="ECO:0000256" key="10">
    <source>
        <dbReference type="ARBA" id="ARBA00023136"/>
    </source>
</evidence>
<sequence>MLIAFSYPHSAVRPLVLALSLLSIAAQAEVTQLEDVVVTATREATPIAKAPVSIGKVNQQTIQEIKPTFIGQVLNRVPGVIMTDLGNEQHNMSIRQPMTYAAVYQYLEDGIPIRPVGIFNHNALYEINLPGADGIEVVRGPASSLYGSNAVGGAVNFTTAAPPAGPLFTLGGQLSDEGYRRADVTAGSTWGDTGLRISAYQAARRDGWQDHNEMDKTGLTVRGDHWINESLLWKSTLTYSKLDTEMPGSLNQTDFNTRPGFSYNTFTYREVDALRVATGLEGELNAGGKTVATVFYRDNTTNQLPSYLIFNTGPKTASGRTTDNSFTSLGATAFHRQQWDALKLTVGGLIETSPQDAREQNLSIVRDPVSGKYLSYTKGSIRRDYSVDLKNQAVYGDASYALGGGWGVNAGLRYDRVVYDFSNYLAPSPTTGGASQEQSFSNASPKAGVTWQAAPDLFFYSGYSVGFTPPEVGSLFSSAITPNLKPATFDQFELGLRSQPIPGLKLDAVVYRLDGEDELVNFTTQPGKSEPRNAGKTRHEGVELGINWTANSAWSMNLAGQYAKHIYREYKPSPTLNFSGNDIPAAPTWQGQVEFVYRPIEALRLGLETTYLGKYWMDESNKVEYGGHTLVNLRAQYRMKQLTLWASVSNLLDKHYSEMSASSYKGQGARNPDAQDTYNPGAPRTFLIGASWAFGDGRRDGKGSAQ</sequence>
<evidence type="ECO:0000256" key="13">
    <source>
        <dbReference type="PROSITE-ProRule" id="PRU01360"/>
    </source>
</evidence>
<dbReference type="PROSITE" id="PS52016">
    <property type="entry name" value="TONB_DEPENDENT_REC_3"/>
    <property type="match status" value="1"/>
</dbReference>
<keyword evidence="15" id="KW-0732">Signal</keyword>
<feature type="domain" description="TonB-dependent receptor-like beta-barrel" evidence="16">
    <location>
        <begin position="380"/>
        <end position="651"/>
    </location>
</feature>